<evidence type="ECO:0000256" key="1">
    <source>
        <dbReference type="ARBA" id="ARBA00022679"/>
    </source>
</evidence>
<dbReference type="Gene3D" id="3.40.50.2000">
    <property type="entry name" value="Glycogen Phosphorylase B"/>
    <property type="match status" value="2"/>
</dbReference>
<keyword evidence="1" id="KW-0808">Transferase</keyword>
<dbReference type="AlphaFoldDB" id="A0AAE4L8L5"/>
<gene>
    <name evidence="3" type="ORF">RVH43_07655</name>
</gene>
<dbReference type="CDD" id="cd03809">
    <property type="entry name" value="GT4_MtfB-like"/>
    <property type="match status" value="1"/>
</dbReference>
<dbReference type="GO" id="GO:0016757">
    <property type="term" value="F:glycosyltransferase activity"/>
    <property type="evidence" value="ECO:0007669"/>
    <property type="project" value="InterPro"/>
</dbReference>
<reference evidence="3" key="1">
    <citation type="submission" date="2023-10" db="EMBL/GenBank/DDBJ databases">
        <title>Genome of Potential pathogenic bacteria in Crohn's disease.</title>
        <authorList>
            <person name="Rodriguez-Palacios A."/>
        </authorList>
    </citation>
    <scope>NUCLEOTIDE SEQUENCE</scope>
    <source>
        <strain evidence="3">CavFT-hAR11</strain>
    </source>
</reference>
<organism evidence="3 4">
    <name type="scientific">Phocaeicola vulgatus</name>
    <name type="common">Bacteroides vulgatus</name>
    <dbReference type="NCBI Taxonomy" id="821"/>
    <lineage>
        <taxon>Bacteria</taxon>
        <taxon>Pseudomonadati</taxon>
        <taxon>Bacteroidota</taxon>
        <taxon>Bacteroidia</taxon>
        <taxon>Bacteroidales</taxon>
        <taxon>Bacteroidaceae</taxon>
        <taxon>Phocaeicola</taxon>
    </lineage>
</organism>
<dbReference type="InterPro" id="IPR001296">
    <property type="entry name" value="Glyco_trans_1"/>
</dbReference>
<accession>A0AAE4L8L5</accession>
<dbReference type="PANTHER" id="PTHR46401:SF2">
    <property type="entry name" value="GLYCOSYLTRANSFERASE WBBK-RELATED"/>
    <property type="match status" value="1"/>
</dbReference>
<dbReference type="RefSeq" id="WP_315977005.1">
    <property type="nucleotide sequence ID" value="NZ_JAWDET010000006.1"/>
</dbReference>
<dbReference type="SUPFAM" id="SSF53756">
    <property type="entry name" value="UDP-Glycosyltransferase/glycogen phosphorylase"/>
    <property type="match status" value="1"/>
</dbReference>
<evidence type="ECO:0000313" key="3">
    <source>
        <dbReference type="EMBL" id="MDU0240498.1"/>
    </source>
</evidence>
<dbReference type="Pfam" id="PF00534">
    <property type="entry name" value="Glycos_transf_1"/>
    <property type="match status" value="1"/>
</dbReference>
<dbReference type="EMBL" id="JAWDET010000006">
    <property type="protein sequence ID" value="MDU0240498.1"/>
    <property type="molecule type" value="Genomic_DNA"/>
</dbReference>
<dbReference type="GO" id="GO:0009103">
    <property type="term" value="P:lipopolysaccharide biosynthetic process"/>
    <property type="evidence" value="ECO:0007669"/>
    <property type="project" value="TreeGrafter"/>
</dbReference>
<sequence length="385" mass="44086">MCYKTRIINCDEKKILIKASGITAPSWRGYNAGVGRSTLMLLKSLAKISNLPFDIEIYASGLSSVGFDFHNLPFKHFSFPIPEKIGCELTRIEPFIRSKFVNYDLLHIPHNLDEVHSKESYIVTLHDVIAYDRAIANNDIKTAKKWQKMASRAKAIMTCSQYSKSEIVSKLNICPEVVSVVYWGASTDKFYIEDKNITKRNLHLLGIDGPYFVSISCAHPRKNIRILLKAFQLFLQINPKHKLVLVWSNPPQDILQTYAKEISDLKIVFLKYVSDEYLRSLYNGATLTMYPSRSEGFGFPILESFACGTPVMTCRNSCLQEIGRDVALYVGEDNVDEMVDVMKYFEKNLFNMELFKKMSNNLLPSFSWDETASKYVDFYTKSLLL</sequence>
<proteinExistence type="predicted"/>
<feature type="domain" description="Glycosyl transferase family 1" evidence="2">
    <location>
        <begin position="208"/>
        <end position="359"/>
    </location>
</feature>
<name>A0AAE4L8L5_PHOVU</name>
<protein>
    <submittedName>
        <fullName evidence="3">Glycosyltransferase family 1 protein</fullName>
    </submittedName>
</protein>
<comment type="caution">
    <text evidence="3">The sequence shown here is derived from an EMBL/GenBank/DDBJ whole genome shotgun (WGS) entry which is preliminary data.</text>
</comment>
<dbReference type="Proteomes" id="UP001181239">
    <property type="component" value="Unassembled WGS sequence"/>
</dbReference>
<evidence type="ECO:0000313" key="4">
    <source>
        <dbReference type="Proteomes" id="UP001181239"/>
    </source>
</evidence>
<evidence type="ECO:0000259" key="2">
    <source>
        <dbReference type="Pfam" id="PF00534"/>
    </source>
</evidence>
<dbReference type="PANTHER" id="PTHR46401">
    <property type="entry name" value="GLYCOSYLTRANSFERASE WBBK-RELATED"/>
    <property type="match status" value="1"/>
</dbReference>